<gene>
    <name evidence="4" type="primary">gst4</name>
    <name evidence="4" type="ORF">EJ065_6155</name>
</gene>
<dbReference type="Gene3D" id="3.40.30.10">
    <property type="entry name" value="Glutaredoxin"/>
    <property type="match status" value="1"/>
</dbReference>
<dbReference type="SUPFAM" id="SSF52833">
    <property type="entry name" value="Thioredoxin-like"/>
    <property type="match status" value="1"/>
</dbReference>
<evidence type="ECO:0000259" key="2">
    <source>
        <dbReference type="PROSITE" id="PS50404"/>
    </source>
</evidence>
<evidence type="ECO:0000313" key="4">
    <source>
        <dbReference type="EMBL" id="QAT87684.1"/>
    </source>
</evidence>
<evidence type="ECO:0000259" key="3">
    <source>
        <dbReference type="PROSITE" id="PS50405"/>
    </source>
</evidence>
<dbReference type="PANTHER" id="PTHR44051:SF8">
    <property type="entry name" value="GLUTATHIONE S-TRANSFERASE GSTA"/>
    <property type="match status" value="1"/>
</dbReference>
<dbReference type="InterPro" id="IPR040079">
    <property type="entry name" value="Glutathione_S-Trfase"/>
</dbReference>
<reference evidence="4 5" key="1">
    <citation type="submission" date="2018-12" db="EMBL/GenBank/DDBJ databases">
        <title>Complete Genome Sequence of the Corallopyronin A producing Myxobacterium Corallococcus coralloides B035.</title>
        <authorList>
            <person name="Bouhired S.M."/>
            <person name="Rupp O."/>
            <person name="Blom J."/>
            <person name="Schaeberle T.F."/>
            <person name="Kehraus S."/>
            <person name="Schiefer A."/>
            <person name="Pfarr K."/>
            <person name="Goesmann A."/>
            <person name="Hoerauf A."/>
            <person name="Koenig G.M."/>
        </authorList>
    </citation>
    <scope>NUCLEOTIDE SEQUENCE [LARGE SCALE GENOMIC DNA]</scope>
    <source>
        <strain evidence="4 5">B035</strain>
    </source>
</reference>
<proteinExistence type="inferred from homology"/>
<dbReference type="EMBL" id="CP034669">
    <property type="protein sequence ID" value="QAT87684.1"/>
    <property type="molecule type" value="Genomic_DNA"/>
</dbReference>
<dbReference type="InterPro" id="IPR036249">
    <property type="entry name" value="Thioredoxin-like_sf"/>
</dbReference>
<evidence type="ECO:0000313" key="5">
    <source>
        <dbReference type="Proteomes" id="UP000288758"/>
    </source>
</evidence>
<dbReference type="CDD" id="cd03046">
    <property type="entry name" value="GST_N_GTT1_like"/>
    <property type="match status" value="1"/>
</dbReference>
<organism evidence="4 5">
    <name type="scientific">Corallococcus coralloides</name>
    <name type="common">Myxococcus coralloides</name>
    <dbReference type="NCBI Taxonomy" id="184914"/>
    <lineage>
        <taxon>Bacteria</taxon>
        <taxon>Pseudomonadati</taxon>
        <taxon>Myxococcota</taxon>
        <taxon>Myxococcia</taxon>
        <taxon>Myxococcales</taxon>
        <taxon>Cystobacterineae</taxon>
        <taxon>Myxococcaceae</taxon>
        <taxon>Corallococcus</taxon>
    </lineage>
</organism>
<feature type="domain" description="GST N-terminal" evidence="2">
    <location>
        <begin position="7"/>
        <end position="86"/>
    </location>
</feature>
<dbReference type="SFLD" id="SFLDS00019">
    <property type="entry name" value="Glutathione_Transferase_(cytos"/>
    <property type="match status" value="1"/>
</dbReference>
<dbReference type="GO" id="GO:0016740">
    <property type="term" value="F:transferase activity"/>
    <property type="evidence" value="ECO:0007669"/>
    <property type="project" value="UniProtKB-KW"/>
</dbReference>
<evidence type="ECO:0000256" key="1">
    <source>
        <dbReference type="RuleBase" id="RU003494"/>
    </source>
</evidence>
<comment type="similarity">
    <text evidence="1">Belongs to the GST superfamily.</text>
</comment>
<dbReference type="AlphaFoldDB" id="A0A410S0J0"/>
<protein>
    <submittedName>
        <fullName evidence="4">Glutathione S-transferase</fullName>
    </submittedName>
</protein>
<feature type="domain" description="GST C-terminal" evidence="3">
    <location>
        <begin position="89"/>
        <end position="217"/>
    </location>
</feature>
<accession>A0A410S0J0</accession>
<dbReference type="CDD" id="cd03207">
    <property type="entry name" value="GST_C_8"/>
    <property type="match status" value="1"/>
</dbReference>
<dbReference type="InterPro" id="IPR036282">
    <property type="entry name" value="Glutathione-S-Trfase_C_sf"/>
</dbReference>
<dbReference type="PROSITE" id="PS50404">
    <property type="entry name" value="GST_NTER"/>
    <property type="match status" value="1"/>
</dbReference>
<dbReference type="SUPFAM" id="SSF47616">
    <property type="entry name" value="GST C-terminal domain-like"/>
    <property type="match status" value="1"/>
</dbReference>
<sequence>MITVSAFKWVPPFARGLVRDLRVRWALEEAGLPYEARLIDPHIQKSADYRAQQPFGQVPVFQEDGLTLFESGAIVVHIALKSEALFPRDEAGRARALTWVFAALNSLEIHLQQLAEIDLFTPEAQWAKLHRPDVEKQTHHRLGELATWLGNREYLEDRFTAGDLMMATVLRILRHTEVLDAHPTLKAYKERCEARPAFQRALAAQMEAFQQHERREA</sequence>
<dbReference type="PROSITE" id="PS50405">
    <property type="entry name" value="GST_CTER"/>
    <property type="match status" value="1"/>
</dbReference>
<dbReference type="InterPro" id="IPR004045">
    <property type="entry name" value="Glutathione_S-Trfase_N"/>
</dbReference>
<dbReference type="InterPro" id="IPR004046">
    <property type="entry name" value="GST_C"/>
</dbReference>
<dbReference type="Pfam" id="PF00043">
    <property type="entry name" value="GST_C"/>
    <property type="match status" value="1"/>
</dbReference>
<keyword evidence="4" id="KW-0808">Transferase</keyword>
<dbReference type="RefSeq" id="WP_128798991.1">
    <property type="nucleotide sequence ID" value="NZ_CP034669.1"/>
</dbReference>
<dbReference type="Gene3D" id="1.20.1050.10">
    <property type="match status" value="1"/>
</dbReference>
<dbReference type="Proteomes" id="UP000288758">
    <property type="component" value="Chromosome"/>
</dbReference>
<dbReference type="FunFam" id="3.40.30.10:FF:000331">
    <property type="entry name" value="Glutathione S-transferase"/>
    <property type="match status" value="1"/>
</dbReference>
<dbReference type="SFLD" id="SFLDG00358">
    <property type="entry name" value="Main_(cytGST)"/>
    <property type="match status" value="1"/>
</dbReference>
<dbReference type="PANTHER" id="PTHR44051">
    <property type="entry name" value="GLUTATHIONE S-TRANSFERASE-RELATED"/>
    <property type="match status" value="1"/>
</dbReference>
<dbReference type="InterPro" id="IPR010987">
    <property type="entry name" value="Glutathione-S-Trfase_C-like"/>
</dbReference>
<name>A0A410S0J0_CORCK</name>
<dbReference type="Pfam" id="PF02798">
    <property type="entry name" value="GST_N"/>
    <property type="match status" value="1"/>
</dbReference>